<sequence>MGEEPEVVKDGDCDLQHWPVDVVLEEEEDDDLGGDVVNDLDEDKLVEWEQTDDSVFDRVIREDGDVSVVVEDNVEEDERSFLINDLISSSSISFRRISLDLLRVTIFVAK</sequence>
<dbReference type="Proteomes" id="UP000616769">
    <property type="component" value="Unassembled WGS sequence"/>
</dbReference>
<protein>
    <submittedName>
        <fullName evidence="1">Uncharacterized protein</fullName>
    </submittedName>
</protein>
<dbReference type="EMBL" id="JXLN01010633">
    <property type="protein sequence ID" value="KPM06045.1"/>
    <property type="molecule type" value="Genomic_DNA"/>
</dbReference>
<accession>A0A132A5Z3</accession>
<proteinExistence type="predicted"/>
<dbReference type="VEuPathDB" id="VectorBase:SSCA004117"/>
<gene>
    <name evidence="1" type="ORF">QR98_0045180</name>
</gene>
<evidence type="ECO:0000313" key="1">
    <source>
        <dbReference type="EMBL" id="KPM06045.1"/>
    </source>
</evidence>
<evidence type="ECO:0000313" key="2">
    <source>
        <dbReference type="Proteomes" id="UP000616769"/>
    </source>
</evidence>
<reference evidence="1 2" key="1">
    <citation type="journal article" date="2015" name="Parasit. Vectors">
        <title>Draft genome of the scabies mite.</title>
        <authorList>
            <person name="Rider S.D.Jr."/>
            <person name="Morgan M.S."/>
            <person name="Arlian L.G."/>
        </authorList>
    </citation>
    <scope>NUCLEOTIDE SEQUENCE [LARGE SCALE GENOMIC DNA]</scope>
    <source>
        <strain evidence="1">Arlian Lab</strain>
    </source>
</reference>
<name>A0A132A5Z3_SARSC</name>
<dbReference type="AlphaFoldDB" id="A0A132A5Z3"/>
<organism evidence="1 2">
    <name type="scientific">Sarcoptes scabiei</name>
    <name type="common">Itch mite</name>
    <name type="synonym">Acarus scabiei</name>
    <dbReference type="NCBI Taxonomy" id="52283"/>
    <lineage>
        <taxon>Eukaryota</taxon>
        <taxon>Metazoa</taxon>
        <taxon>Ecdysozoa</taxon>
        <taxon>Arthropoda</taxon>
        <taxon>Chelicerata</taxon>
        <taxon>Arachnida</taxon>
        <taxon>Acari</taxon>
        <taxon>Acariformes</taxon>
        <taxon>Sarcoptiformes</taxon>
        <taxon>Astigmata</taxon>
        <taxon>Psoroptidia</taxon>
        <taxon>Sarcoptoidea</taxon>
        <taxon>Sarcoptidae</taxon>
        <taxon>Sarcoptinae</taxon>
        <taxon>Sarcoptes</taxon>
    </lineage>
</organism>
<comment type="caution">
    <text evidence="1">The sequence shown here is derived from an EMBL/GenBank/DDBJ whole genome shotgun (WGS) entry which is preliminary data.</text>
</comment>